<reference evidence="1" key="1">
    <citation type="submission" date="2016-07" db="EMBL/GenBank/DDBJ databases">
        <authorList>
            <person name="Kauffman K."/>
            <person name="Arevalo P."/>
            <person name="Polz M.F."/>
        </authorList>
    </citation>
    <scope>NUCLEOTIDE SEQUENCE</scope>
    <source>
        <strain evidence="1">10N.222.46.E12</strain>
    </source>
</reference>
<proteinExistence type="predicted"/>
<sequence>MNAVLTKPLASNSNQPPNISSAVSIKVQASHNAGSSASEQPTVLADIYQSDINIAIWQRNFDQELTGEISEFIALNPNFSKSINLSPENAYEKLEFATDGTASKALLGNMVELVDMFCCLFELEEVGLRLAVLNQAMCPRFHFDQVPCRLVTTYHGTATQWLPNYAVDRSKLGRGSNGQPDSASGLYSHESDIQELSSGDVALLKGERWGGNENAGLVHRSPVTAPDETRLLLTLDFG</sequence>
<accession>A0A7Z1MLW6</accession>
<organism evidence="1">
    <name type="scientific">Vibrio cyclitrophicus</name>
    <dbReference type="NCBI Taxonomy" id="47951"/>
    <lineage>
        <taxon>Bacteria</taxon>
        <taxon>Pseudomonadati</taxon>
        <taxon>Pseudomonadota</taxon>
        <taxon>Gammaproteobacteria</taxon>
        <taxon>Vibrionales</taxon>
        <taxon>Vibrionaceae</taxon>
        <taxon>Vibrio</taxon>
    </lineage>
</organism>
<reference evidence="1" key="2">
    <citation type="journal article" date="2018" name="Nature">
        <title>A major lineage of non-tailed dsDNA viruses as unrecognized killers of marine bacteria.</title>
        <authorList>
            <person name="Kauffman K.M."/>
            <person name="Hussain F.A."/>
            <person name="Yang J."/>
            <person name="Arevalo P."/>
            <person name="Brown J.M."/>
            <person name="Chang W.K."/>
            <person name="VanInsberghe D."/>
            <person name="Elsherbini J."/>
            <person name="Sharma R.S."/>
            <person name="Cutler M.B."/>
            <person name="Kelly L."/>
            <person name="Polz M.F."/>
        </authorList>
    </citation>
    <scope>NUCLEOTIDE SEQUENCE</scope>
    <source>
        <strain evidence="1">10N.222.46.E12</strain>
    </source>
</reference>
<dbReference type="AlphaFoldDB" id="A0A7Z1MLW6"/>
<dbReference type="Pfam" id="PF08856">
    <property type="entry name" value="DUF1826"/>
    <property type="match status" value="1"/>
</dbReference>
<dbReference type="RefSeq" id="WP_016793558.1">
    <property type="nucleotide sequence ID" value="NZ_CP170031.1"/>
</dbReference>
<name>A0A7Z1MLW6_9VIBR</name>
<dbReference type="EMBL" id="MDBS01000016">
    <property type="protein sequence ID" value="PMP31821.1"/>
    <property type="molecule type" value="Genomic_DNA"/>
</dbReference>
<gene>
    <name evidence="1" type="ORF">BCS90_10950</name>
</gene>
<protein>
    <submittedName>
        <fullName evidence="1">Succinylglutamate desuccinylase</fullName>
    </submittedName>
</protein>
<evidence type="ECO:0000313" key="1">
    <source>
        <dbReference type="EMBL" id="PMP31821.1"/>
    </source>
</evidence>
<dbReference type="InterPro" id="IPR014955">
    <property type="entry name" value="DUF1826"/>
</dbReference>
<comment type="caution">
    <text evidence="1">The sequence shown here is derived from an EMBL/GenBank/DDBJ whole genome shotgun (WGS) entry which is preliminary data.</text>
</comment>